<evidence type="ECO:0000256" key="1">
    <source>
        <dbReference type="SAM" id="Coils"/>
    </source>
</evidence>
<feature type="domain" description="PAC" evidence="4">
    <location>
        <begin position="432"/>
        <end position="484"/>
    </location>
</feature>
<dbReference type="Proteomes" id="UP000501452">
    <property type="component" value="Chromosome"/>
</dbReference>
<dbReference type="EMBL" id="CP045119">
    <property type="protein sequence ID" value="QIN84349.1"/>
    <property type="molecule type" value="Genomic_DNA"/>
</dbReference>
<dbReference type="Gene3D" id="3.20.20.450">
    <property type="entry name" value="EAL domain"/>
    <property type="match status" value="1"/>
</dbReference>
<dbReference type="NCBIfam" id="TIGR00229">
    <property type="entry name" value="sensory_box"/>
    <property type="match status" value="5"/>
</dbReference>
<evidence type="ECO:0000259" key="6">
    <source>
        <dbReference type="PROSITE" id="PS50887"/>
    </source>
</evidence>
<feature type="domain" description="PAC" evidence="4">
    <location>
        <begin position="692"/>
        <end position="744"/>
    </location>
</feature>
<evidence type="ECO:0000313" key="8">
    <source>
        <dbReference type="Proteomes" id="UP000501452"/>
    </source>
</evidence>
<dbReference type="Pfam" id="PF00990">
    <property type="entry name" value="GGDEF"/>
    <property type="match status" value="1"/>
</dbReference>
<dbReference type="SMART" id="SM00091">
    <property type="entry name" value="PAS"/>
    <property type="match status" value="5"/>
</dbReference>
<dbReference type="InterPro" id="IPR013656">
    <property type="entry name" value="PAS_4"/>
</dbReference>
<dbReference type="Pfam" id="PF08448">
    <property type="entry name" value="PAS_4"/>
    <property type="match status" value="1"/>
</dbReference>
<evidence type="ECO:0000256" key="2">
    <source>
        <dbReference type="SAM" id="Phobius"/>
    </source>
</evidence>
<dbReference type="PROSITE" id="PS50883">
    <property type="entry name" value="EAL"/>
    <property type="match status" value="1"/>
</dbReference>
<feature type="domain" description="PAS" evidence="3">
    <location>
        <begin position="245"/>
        <end position="283"/>
    </location>
</feature>
<dbReference type="NCBIfam" id="TIGR00254">
    <property type="entry name" value="GGDEF"/>
    <property type="match status" value="1"/>
</dbReference>
<feature type="domain" description="PAS" evidence="3">
    <location>
        <begin position="358"/>
        <end position="428"/>
    </location>
</feature>
<keyword evidence="1" id="KW-0175">Coiled coil</keyword>
<dbReference type="Pfam" id="PF00563">
    <property type="entry name" value="EAL"/>
    <property type="match status" value="1"/>
</dbReference>
<feature type="transmembrane region" description="Helical" evidence="2">
    <location>
        <begin position="103"/>
        <end position="121"/>
    </location>
</feature>
<feature type="transmembrane region" description="Helical" evidence="2">
    <location>
        <begin position="74"/>
        <end position="91"/>
    </location>
</feature>
<dbReference type="KEGG" id="rub:GBA63_18170"/>
<dbReference type="InterPro" id="IPR013767">
    <property type="entry name" value="PAS_fold"/>
</dbReference>
<dbReference type="FunFam" id="3.20.20.450:FF:000001">
    <property type="entry name" value="Cyclic di-GMP phosphodiesterase yahA"/>
    <property type="match status" value="1"/>
</dbReference>
<name>A0A6G8QCY9_9ACTN</name>
<dbReference type="InterPro" id="IPR000700">
    <property type="entry name" value="PAS-assoc_C"/>
</dbReference>
<dbReference type="InterPro" id="IPR001610">
    <property type="entry name" value="PAC"/>
</dbReference>
<keyword evidence="2" id="KW-0812">Transmembrane</keyword>
<evidence type="ECO:0000259" key="5">
    <source>
        <dbReference type="PROSITE" id="PS50883"/>
    </source>
</evidence>
<dbReference type="PROSITE" id="PS50112">
    <property type="entry name" value="PAS"/>
    <property type="match status" value="5"/>
</dbReference>
<dbReference type="InterPro" id="IPR029787">
    <property type="entry name" value="Nucleotide_cyclase"/>
</dbReference>
<protein>
    <submittedName>
        <fullName evidence="7">PAS domain S-box protein</fullName>
    </submittedName>
</protein>
<dbReference type="SUPFAM" id="SSF55785">
    <property type="entry name" value="PYP-like sensor domain (PAS domain)"/>
    <property type="match status" value="5"/>
</dbReference>
<feature type="domain" description="PAS" evidence="3">
    <location>
        <begin position="485"/>
        <end position="563"/>
    </location>
</feature>
<dbReference type="SUPFAM" id="SSF55073">
    <property type="entry name" value="Nucleotide cyclase"/>
    <property type="match status" value="1"/>
</dbReference>
<feature type="domain" description="PAC" evidence="4">
    <location>
        <begin position="305"/>
        <end position="357"/>
    </location>
</feature>
<feature type="coiled-coil region" evidence="1">
    <location>
        <begin position="468"/>
        <end position="495"/>
    </location>
</feature>
<dbReference type="InterPro" id="IPR043128">
    <property type="entry name" value="Rev_trsase/Diguanyl_cyclase"/>
</dbReference>
<feature type="domain" description="PAS" evidence="3">
    <location>
        <begin position="620"/>
        <end position="693"/>
    </location>
</feature>
<feature type="transmembrane region" description="Helical" evidence="2">
    <location>
        <begin position="12"/>
        <end position="30"/>
    </location>
</feature>
<dbReference type="PROSITE" id="PS50887">
    <property type="entry name" value="GGDEF"/>
    <property type="match status" value="1"/>
</dbReference>
<dbReference type="InterPro" id="IPR035965">
    <property type="entry name" value="PAS-like_dom_sf"/>
</dbReference>
<keyword evidence="2" id="KW-1133">Transmembrane helix</keyword>
<evidence type="ECO:0000313" key="7">
    <source>
        <dbReference type="EMBL" id="QIN84349.1"/>
    </source>
</evidence>
<accession>A0A6G8QCY9</accession>
<feature type="domain" description="GGDEF" evidence="6">
    <location>
        <begin position="903"/>
        <end position="1037"/>
    </location>
</feature>
<dbReference type="PANTHER" id="PTHR44757">
    <property type="entry name" value="DIGUANYLATE CYCLASE DGCP"/>
    <property type="match status" value="1"/>
</dbReference>
<dbReference type="InterPro" id="IPR031621">
    <property type="entry name" value="HisKA_7TM"/>
</dbReference>
<keyword evidence="8" id="KW-1185">Reference proteome</keyword>
<feature type="transmembrane region" description="Helical" evidence="2">
    <location>
        <begin position="42"/>
        <end position="62"/>
    </location>
</feature>
<organism evidence="7 8">
    <name type="scientific">Rubrobacter tropicus</name>
    <dbReference type="NCBI Taxonomy" id="2653851"/>
    <lineage>
        <taxon>Bacteria</taxon>
        <taxon>Bacillati</taxon>
        <taxon>Actinomycetota</taxon>
        <taxon>Rubrobacteria</taxon>
        <taxon>Rubrobacterales</taxon>
        <taxon>Rubrobacteraceae</taxon>
        <taxon>Rubrobacter</taxon>
    </lineage>
</organism>
<feature type="domain" description="PAC" evidence="4">
    <location>
        <begin position="818"/>
        <end position="870"/>
    </location>
</feature>
<proteinExistence type="predicted"/>
<dbReference type="InterPro" id="IPR052155">
    <property type="entry name" value="Biofilm_reg_signaling"/>
</dbReference>
<feature type="transmembrane region" description="Helical" evidence="2">
    <location>
        <begin position="156"/>
        <end position="178"/>
    </location>
</feature>
<keyword evidence="2" id="KW-0472">Membrane</keyword>
<dbReference type="CDD" id="cd01949">
    <property type="entry name" value="GGDEF"/>
    <property type="match status" value="1"/>
</dbReference>
<sequence>MGLMRWRETPFAIPLFLAAVVLILIALYVWRRRRGAPGATAFVTLMVAGATWGAAYALSLGATDLPVKIFWGNVKYTGILLVPAAWLVFALRYTGRAKTMTRPIVALLAVEPVFTLLLIFTNEAHDLFWRSREPSVGGAFPTIEPVYGPWFWVNLAYSYLLISIATFLLVQTFVLSAGPYRSQRIALLVGTLIPWTGNAANVFGLIPPRYPDPAPFAFVVTGAVFAWALFRRGLLDAVPVARDAVVEGMGDGMVVLDVQDRIVDLNPAARRIFGLSVAETVGRPVGEIMPGRAVLLERHNDAEAASEEVELVDGPGPPRAYELSVSSLRDGRGRRAGRLIMLRDVTERRRIEDTLRRSEQRFRAIFENTALGISIADRQRRLLETNRAYQEMVGYDAEELFGKPIAELSHPDDVTQDRRLNEALLSGSVERYQREKRYIRKDGELVWVRPAISAVRNADGEPEFLVGVVEDITERKRAEEALKESEERFRQLFDRSVDALLVHDERGRIMDCNAEACRSLGYSREELLSLSVGDFATNLLSEEERAEREAGGGTLWQRALTGESSLSSGVHLGRHRRKDDTTFPVEVRVGPVDYGGRRLIFASARDITRREAAEEALRASEEKYRTLVETVQEGIGFVDDRERITYCNRAYADIFDLTPEELVGRSLLEFLDDDQRLKAQEQTALRKKNMRSAYEISITSASGKRRYLSASGTPILDGDGWFRGAVHTVVDITERKHTEEALRASESHFRRVVESLGEGLVITDLDDLVLDANSRVTELTGYAKEDLLGHPAYELLLPLEERRRALRNNERRARGLVERYVTRLRRKNGTTFWGEVTATPYRDPTGKIVGTLGSIADITERKALEQRLAHQAFHDALTGLPNRAFFADRLERSLAGSGREVDGKVAILFLDLDNFKYVNDSLGHEAGDRLLVEASRRLRRCLRAEDVAARLGGDEFAALLEHVQDTGEATRVAERIVEELREPFILDGQEAFVTPSIGIACGGGSLREGPEDLLRDADVAMYRAKEEGKARYRVFDPAMKSLVVERLGLENDLRRALERDEFVVHYQPVVALDTGRIIGFEALARWQHPERGCVSPAQFVPLAEEIGLIASIGRRILHEACLQTREWQIRYPGHPSDPPLIIGVNLSAKQLSHPRLTEDIRDALRESGLDPAWLTLEITESAVVGNGSRHIDTLHELRAAGVRFALDDFGVGYSSLSYLKHLPVGMLKIDRSFVEKIEQDPEDEVLVSGMVHVAKGLGLRVLAEGVETPDQLARVEALGCDLGQGYLFSEPLPAEEAGRLLTAARRLP</sequence>
<dbReference type="GO" id="GO:0006355">
    <property type="term" value="P:regulation of DNA-templated transcription"/>
    <property type="evidence" value="ECO:0007669"/>
    <property type="project" value="InterPro"/>
</dbReference>
<dbReference type="InterPro" id="IPR000014">
    <property type="entry name" value="PAS"/>
</dbReference>
<dbReference type="Gene3D" id="3.30.70.270">
    <property type="match status" value="1"/>
</dbReference>
<feature type="domain" description="PAS" evidence="3">
    <location>
        <begin position="745"/>
        <end position="798"/>
    </location>
</feature>
<gene>
    <name evidence="7" type="ORF">GBA63_18170</name>
</gene>
<feature type="domain" description="EAL" evidence="5">
    <location>
        <begin position="1046"/>
        <end position="1305"/>
    </location>
</feature>
<dbReference type="Pfam" id="PF00989">
    <property type="entry name" value="PAS"/>
    <property type="match status" value="4"/>
</dbReference>
<dbReference type="SUPFAM" id="SSF141868">
    <property type="entry name" value="EAL domain-like"/>
    <property type="match status" value="1"/>
</dbReference>
<dbReference type="InterPro" id="IPR000160">
    <property type="entry name" value="GGDEF_dom"/>
</dbReference>
<dbReference type="PROSITE" id="PS50113">
    <property type="entry name" value="PAC"/>
    <property type="match status" value="4"/>
</dbReference>
<dbReference type="CDD" id="cd01948">
    <property type="entry name" value="EAL"/>
    <property type="match status" value="1"/>
</dbReference>
<dbReference type="Gene3D" id="3.30.450.20">
    <property type="entry name" value="PAS domain"/>
    <property type="match status" value="5"/>
</dbReference>
<dbReference type="InterPro" id="IPR001633">
    <property type="entry name" value="EAL_dom"/>
</dbReference>
<evidence type="ECO:0000259" key="3">
    <source>
        <dbReference type="PROSITE" id="PS50112"/>
    </source>
</evidence>
<dbReference type="SMART" id="SM00086">
    <property type="entry name" value="PAC"/>
    <property type="match status" value="5"/>
</dbReference>
<dbReference type="PANTHER" id="PTHR44757:SF2">
    <property type="entry name" value="BIOFILM ARCHITECTURE MAINTENANCE PROTEIN MBAA"/>
    <property type="match status" value="1"/>
</dbReference>
<evidence type="ECO:0000259" key="4">
    <source>
        <dbReference type="PROSITE" id="PS50113"/>
    </source>
</evidence>
<dbReference type="SMART" id="SM00267">
    <property type="entry name" value="GGDEF"/>
    <property type="match status" value="1"/>
</dbReference>
<dbReference type="InterPro" id="IPR035919">
    <property type="entry name" value="EAL_sf"/>
</dbReference>
<dbReference type="Pfam" id="PF16927">
    <property type="entry name" value="HisKA_7TM"/>
    <property type="match status" value="1"/>
</dbReference>
<feature type="transmembrane region" description="Helical" evidence="2">
    <location>
        <begin position="185"/>
        <end position="207"/>
    </location>
</feature>
<dbReference type="FunFam" id="3.30.70.270:FF:000001">
    <property type="entry name" value="Diguanylate cyclase domain protein"/>
    <property type="match status" value="1"/>
</dbReference>
<reference evidence="7 8" key="1">
    <citation type="submission" date="2019-10" db="EMBL/GenBank/DDBJ databases">
        <title>Rubrobacter sp nov SCSIO 52090 isolated from a deep-sea sediment in the South China Sea.</title>
        <authorList>
            <person name="Chen R.W."/>
        </authorList>
    </citation>
    <scope>NUCLEOTIDE SEQUENCE [LARGE SCALE GENOMIC DNA]</scope>
    <source>
        <strain evidence="7 8">SCSIO 52909</strain>
    </source>
</reference>
<dbReference type="CDD" id="cd00130">
    <property type="entry name" value="PAS"/>
    <property type="match status" value="5"/>
</dbReference>
<dbReference type="SMART" id="SM00052">
    <property type="entry name" value="EAL"/>
    <property type="match status" value="1"/>
</dbReference>